<feature type="transmembrane region" description="Helical" evidence="8">
    <location>
        <begin position="324"/>
        <end position="345"/>
    </location>
</feature>
<dbReference type="InterPro" id="IPR020846">
    <property type="entry name" value="MFS_dom"/>
</dbReference>
<evidence type="ECO:0000256" key="7">
    <source>
        <dbReference type="ARBA" id="ARBA00023136"/>
    </source>
</evidence>
<sequence length="378" mass="39822">MFIGGFATFALLYATQPLLPELSREFGVGAAWASLAVSAGTGAMAFMLIPASILSDRYGRVRLMKWSLALAAVIALAGAFVTDFTQMIVLRALLGAALAGLPAAAMAYLGEEISPNAQGRAMGLYIGGNALGGMSGRVLGGLLADVGSWRVALAVLGVLGILAAIAFWRALPASSHFRARSVSPRAVCDDARVIFADSHLRWLFACGFLLMGAFFGLYNYAGFRLEAPPYNLAQSAIGAIFLLYLMGSLSSAWAGRLSDRYGRHNVLWAMMVVALVGLATTQFEHLLVVILGIALYTFGYFGAHSTCSGWVGRRAGERRALASALYLSAYYLGSSLVGTFTGLAWDGGGWTGLSLAVGGCLLAALGLALWMRAMTRKS</sequence>
<keyword evidence="7 8" id="KW-0472">Membrane</keyword>
<evidence type="ECO:0000256" key="1">
    <source>
        <dbReference type="ARBA" id="ARBA00004651"/>
    </source>
</evidence>
<comment type="subcellular location">
    <subcellularLocation>
        <location evidence="1">Cell membrane</location>
        <topology evidence="1">Multi-pass membrane protein</topology>
    </subcellularLocation>
</comment>
<feature type="domain" description="Major facilitator superfamily (MFS) profile" evidence="9">
    <location>
        <begin position="1"/>
        <end position="376"/>
    </location>
</feature>
<feature type="transmembrane region" description="Helical" evidence="8">
    <location>
        <begin position="233"/>
        <end position="254"/>
    </location>
</feature>
<dbReference type="AlphaFoldDB" id="A0A2I6SB47"/>
<feature type="transmembrane region" description="Helical" evidence="8">
    <location>
        <begin position="30"/>
        <end position="51"/>
    </location>
</feature>
<dbReference type="CDD" id="cd17324">
    <property type="entry name" value="MFS_NepI_like"/>
    <property type="match status" value="1"/>
</dbReference>
<evidence type="ECO:0000313" key="10">
    <source>
        <dbReference type="EMBL" id="AUN96492.1"/>
    </source>
</evidence>
<dbReference type="GO" id="GO:0022857">
    <property type="term" value="F:transmembrane transporter activity"/>
    <property type="evidence" value="ECO:0007669"/>
    <property type="project" value="InterPro"/>
</dbReference>
<keyword evidence="11" id="KW-1185">Reference proteome</keyword>
<gene>
    <name evidence="10" type="ORF">C0099_14645</name>
</gene>
<dbReference type="OrthoDB" id="63984at2"/>
<dbReference type="PROSITE" id="PS50850">
    <property type="entry name" value="MFS"/>
    <property type="match status" value="1"/>
</dbReference>
<evidence type="ECO:0000256" key="4">
    <source>
        <dbReference type="ARBA" id="ARBA00022475"/>
    </source>
</evidence>
<dbReference type="KEGG" id="atw:C0099_14645"/>
<keyword evidence="5 8" id="KW-0812">Transmembrane</keyword>
<dbReference type="EMBL" id="CP025682">
    <property type="protein sequence ID" value="AUN96492.1"/>
    <property type="molecule type" value="Genomic_DNA"/>
</dbReference>
<organism evidence="10 11">
    <name type="scientific">Pseudazoarcus pumilus</name>
    <dbReference type="NCBI Taxonomy" id="2067960"/>
    <lineage>
        <taxon>Bacteria</taxon>
        <taxon>Pseudomonadati</taxon>
        <taxon>Pseudomonadota</taxon>
        <taxon>Betaproteobacteria</taxon>
        <taxon>Rhodocyclales</taxon>
        <taxon>Zoogloeaceae</taxon>
        <taxon>Pseudazoarcus</taxon>
    </lineage>
</organism>
<dbReference type="Gene3D" id="1.20.1250.20">
    <property type="entry name" value="MFS general substrate transporter like domains"/>
    <property type="match status" value="1"/>
</dbReference>
<protein>
    <submittedName>
        <fullName evidence="10">MFS transporter</fullName>
    </submittedName>
</protein>
<evidence type="ECO:0000256" key="2">
    <source>
        <dbReference type="ARBA" id="ARBA00008335"/>
    </source>
</evidence>
<keyword evidence="6 8" id="KW-1133">Transmembrane helix</keyword>
<evidence type="ECO:0000259" key="9">
    <source>
        <dbReference type="PROSITE" id="PS50850"/>
    </source>
</evidence>
<dbReference type="PANTHER" id="PTHR43271">
    <property type="entry name" value="BLL2771 PROTEIN"/>
    <property type="match status" value="1"/>
</dbReference>
<proteinExistence type="inferred from homology"/>
<evidence type="ECO:0000256" key="8">
    <source>
        <dbReference type="SAM" id="Phobius"/>
    </source>
</evidence>
<keyword evidence="3" id="KW-0813">Transport</keyword>
<feature type="transmembrane region" description="Helical" evidence="8">
    <location>
        <begin position="149"/>
        <end position="171"/>
    </location>
</feature>
<feature type="transmembrane region" description="Helical" evidence="8">
    <location>
        <begin position="289"/>
        <end position="312"/>
    </location>
</feature>
<feature type="transmembrane region" description="Helical" evidence="8">
    <location>
        <begin position="202"/>
        <end position="221"/>
    </location>
</feature>
<name>A0A2I6SB47_9RHOO</name>
<dbReference type="InterPro" id="IPR036259">
    <property type="entry name" value="MFS_trans_sf"/>
</dbReference>
<evidence type="ECO:0000256" key="5">
    <source>
        <dbReference type="ARBA" id="ARBA00022692"/>
    </source>
</evidence>
<dbReference type="Proteomes" id="UP000242205">
    <property type="component" value="Chromosome"/>
</dbReference>
<dbReference type="Pfam" id="PF07690">
    <property type="entry name" value="MFS_1"/>
    <property type="match status" value="1"/>
</dbReference>
<feature type="transmembrane region" description="Helical" evidence="8">
    <location>
        <begin position="122"/>
        <end position="143"/>
    </location>
</feature>
<feature type="transmembrane region" description="Helical" evidence="8">
    <location>
        <begin position="88"/>
        <end position="110"/>
    </location>
</feature>
<feature type="transmembrane region" description="Helical" evidence="8">
    <location>
        <begin position="63"/>
        <end position="82"/>
    </location>
</feature>
<dbReference type="SUPFAM" id="SSF103473">
    <property type="entry name" value="MFS general substrate transporter"/>
    <property type="match status" value="1"/>
</dbReference>
<dbReference type="GO" id="GO:0005886">
    <property type="term" value="C:plasma membrane"/>
    <property type="evidence" value="ECO:0007669"/>
    <property type="project" value="UniProtKB-SubCell"/>
</dbReference>
<evidence type="ECO:0000256" key="6">
    <source>
        <dbReference type="ARBA" id="ARBA00022989"/>
    </source>
</evidence>
<evidence type="ECO:0000256" key="3">
    <source>
        <dbReference type="ARBA" id="ARBA00022448"/>
    </source>
</evidence>
<keyword evidence="4" id="KW-1003">Cell membrane</keyword>
<evidence type="ECO:0000313" key="11">
    <source>
        <dbReference type="Proteomes" id="UP000242205"/>
    </source>
</evidence>
<dbReference type="InterPro" id="IPR011701">
    <property type="entry name" value="MFS"/>
</dbReference>
<feature type="transmembrane region" description="Helical" evidence="8">
    <location>
        <begin position="266"/>
        <end position="283"/>
    </location>
</feature>
<accession>A0A2I6SB47</accession>
<reference evidence="10 11" key="1">
    <citation type="submission" date="2018-01" db="EMBL/GenBank/DDBJ databases">
        <authorList>
            <person name="Fu G.-Y."/>
        </authorList>
    </citation>
    <scope>NUCLEOTIDE SEQUENCE [LARGE SCALE GENOMIC DNA]</scope>
    <source>
        <strain evidence="10 11">SY39</strain>
    </source>
</reference>
<comment type="similarity">
    <text evidence="2">Belongs to the major facilitator superfamily.</text>
</comment>
<dbReference type="PANTHER" id="PTHR43271:SF1">
    <property type="entry name" value="INNER MEMBRANE TRANSPORT PROTEIN YNFM"/>
    <property type="match status" value="1"/>
</dbReference>
<feature type="transmembrane region" description="Helical" evidence="8">
    <location>
        <begin position="351"/>
        <end position="371"/>
    </location>
</feature>